<gene>
    <name evidence="1" type="ORF">JMUB3870_2203</name>
</gene>
<dbReference type="AlphaFoldDB" id="A0A510K3D1"/>
<sequence>MQDNYNYVYYGGERIGKSYRNSDIFKTKIDNLSLDIFKEQIQFGGKYKIFDGLQYITSVKSIDMNAKTYI</sequence>
<name>A0A510K3D1_9FUSO</name>
<proteinExistence type="predicted"/>
<accession>A0A510K3D1</accession>
<evidence type="ECO:0000313" key="2">
    <source>
        <dbReference type="Proteomes" id="UP000422644"/>
    </source>
</evidence>
<dbReference type="OrthoDB" id="10019520at2"/>
<keyword evidence="2" id="KW-1185">Reference proteome</keyword>
<protein>
    <submittedName>
        <fullName evidence="1">Uncharacterized protein</fullName>
    </submittedName>
</protein>
<dbReference type="Proteomes" id="UP000422644">
    <property type="component" value="Chromosome"/>
</dbReference>
<dbReference type="EMBL" id="AP019831">
    <property type="protein sequence ID" value="BBM46076.1"/>
    <property type="molecule type" value="Genomic_DNA"/>
</dbReference>
<evidence type="ECO:0000313" key="1">
    <source>
        <dbReference type="EMBL" id="BBM46076.1"/>
    </source>
</evidence>
<organism evidence="1 2">
    <name type="scientific">Leptotrichia trevisanii</name>
    <dbReference type="NCBI Taxonomy" id="109328"/>
    <lineage>
        <taxon>Bacteria</taxon>
        <taxon>Fusobacteriati</taxon>
        <taxon>Fusobacteriota</taxon>
        <taxon>Fusobacteriia</taxon>
        <taxon>Fusobacteriales</taxon>
        <taxon>Leptotrichiaceae</taxon>
        <taxon>Leptotrichia</taxon>
    </lineage>
</organism>
<reference evidence="1 2" key="1">
    <citation type="submission" date="2019-07" db="EMBL/GenBank/DDBJ databases">
        <title>Complete Genome Sequence of Leptotrichia trevisanii Strain JMUB3870.</title>
        <authorList>
            <person name="Watanabe S."/>
            <person name="Cui L."/>
        </authorList>
    </citation>
    <scope>NUCLEOTIDE SEQUENCE [LARGE SCALE GENOMIC DNA]</scope>
    <source>
        <strain evidence="1 2">JMUB3870</strain>
    </source>
</reference>